<evidence type="ECO:0000313" key="2">
    <source>
        <dbReference type="Proteomes" id="UP000232722"/>
    </source>
</evidence>
<accession>A0A2N0NQI5</accession>
<protein>
    <submittedName>
        <fullName evidence="1">Uncharacterized protein</fullName>
    </submittedName>
</protein>
<evidence type="ECO:0000313" key="1">
    <source>
        <dbReference type="EMBL" id="PKB96838.1"/>
    </source>
</evidence>
<organism evidence="1 2">
    <name type="scientific">Rhizophagus irregularis</name>
    <dbReference type="NCBI Taxonomy" id="588596"/>
    <lineage>
        <taxon>Eukaryota</taxon>
        <taxon>Fungi</taxon>
        <taxon>Fungi incertae sedis</taxon>
        <taxon>Mucoromycota</taxon>
        <taxon>Glomeromycotina</taxon>
        <taxon>Glomeromycetes</taxon>
        <taxon>Glomerales</taxon>
        <taxon>Glomeraceae</taxon>
        <taxon>Rhizophagus</taxon>
    </lineage>
</organism>
<gene>
    <name evidence="1" type="ORF">RhiirA5_367646</name>
</gene>
<dbReference type="AlphaFoldDB" id="A0A2N0NQI5"/>
<proteinExistence type="predicted"/>
<sequence length="56" mass="6684">MNSIPFFEQHLKQLMSSSLHIFLIIQLGHFSMHVKYLIPNLFILEMLYEKTFDSIV</sequence>
<comment type="caution">
    <text evidence="1">The sequence shown here is derived from an EMBL/GenBank/DDBJ whole genome shotgun (WGS) entry which is preliminary data.</text>
</comment>
<name>A0A2N0NQI5_9GLOM</name>
<reference evidence="1 2" key="2">
    <citation type="submission" date="2017-09" db="EMBL/GenBank/DDBJ databases">
        <title>Extensive intraspecific genome diversity in a model arbuscular mycorrhizal fungus.</title>
        <authorList>
            <person name="Chen E.C."/>
            <person name="Morin E."/>
            <person name="Beaudet D."/>
            <person name="Noel J."/>
            <person name="Ndikumana S."/>
            <person name="Charron P."/>
            <person name="St-Onge C."/>
            <person name="Giorgi J."/>
            <person name="Grigoriev I.V."/>
            <person name="Roux C."/>
            <person name="Martin F.M."/>
            <person name="Corradi N."/>
        </authorList>
    </citation>
    <scope>NUCLEOTIDE SEQUENCE [LARGE SCALE GENOMIC DNA]</scope>
    <source>
        <strain evidence="1 2">A5</strain>
    </source>
</reference>
<dbReference type="Proteomes" id="UP000232722">
    <property type="component" value="Unassembled WGS sequence"/>
</dbReference>
<dbReference type="EMBL" id="LLXJ01003602">
    <property type="protein sequence ID" value="PKB96838.1"/>
    <property type="molecule type" value="Genomic_DNA"/>
</dbReference>
<reference evidence="1 2" key="1">
    <citation type="submission" date="2016-04" db="EMBL/GenBank/DDBJ databases">
        <title>Genome analyses suggest a sexual origin of heterokaryosis in a supposedly ancient asexual fungus.</title>
        <authorList>
            <person name="Ropars J."/>
            <person name="Sedzielewska K."/>
            <person name="Noel J."/>
            <person name="Charron P."/>
            <person name="Farinelli L."/>
            <person name="Marton T."/>
            <person name="Kruger M."/>
            <person name="Pelin A."/>
            <person name="Brachmann A."/>
            <person name="Corradi N."/>
        </authorList>
    </citation>
    <scope>NUCLEOTIDE SEQUENCE [LARGE SCALE GENOMIC DNA]</scope>
    <source>
        <strain evidence="1 2">A5</strain>
    </source>
</reference>